<dbReference type="InterPro" id="IPR010810">
    <property type="entry name" value="Flagellin_hook_IN_motif"/>
</dbReference>
<dbReference type="KEGG" id="sku:Sulku_0148"/>
<dbReference type="InterPro" id="IPR040026">
    <property type="entry name" value="FliD"/>
</dbReference>
<comment type="similarity">
    <text evidence="1 5">Belongs to the FliD family.</text>
</comment>
<dbReference type="GO" id="GO:0009421">
    <property type="term" value="C:bacterial-type flagellum filament cap"/>
    <property type="evidence" value="ECO:0007669"/>
    <property type="project" value="InterPro"/>
</dbReference>
<keyword evidence="3" id="KW-0175">Coiled coil</keyword>
<dbReference type="Pfam" id="PF07196">
    <property type="entry name" value="Flagellin_IN"/>
    <property type="match status" value="1"/>
</dbReference>
<dbReference type="Pfam" id="PF07195">
    <property type="entry name" value="FliD_C"/>
    <property type="match status" value="1"/>
</dbReference>
<protein>
    <recommendedName>
        <fullName evidence="5">Flagellar hook-associated protein 2</fullName>
        <shortName evidence="5">HAP2</shortName>
    </recommendedName>
    <alternativeName>
        <fullName evidence="5">Flagellar cap protein</fullName>
    </alternativeName>
</protein>
<feature type="domain" description="Flagellar hook-associated protein 2 C-terminal" evidence="7">
    <location>
        <begin position="325"/>
        <end position="553"/>
    </location>
</feature>
<dbReference type="PANTHER" id="PTHR30288:SF0">
    <property type="entry name" value="FLAGELLAR HOOK-ASSOCIATED PROTEIN 2"/>
    <property type="match status" value="1"/>
</dbReference>
<evidence type="ECO:0000259" key="6">
    <source>
        <dbReference type="Pfam" id="PF02465"/>
    </source>
</evidence>
<dbReference type="EMBL" id="CP002355">
    <property type="protein sequence ID" value="ADR32815.1"/>
    <property type="molecule type" value="Genomic_DNA"/>
</dbReference>
<dbReference type="HOGENOM" id="CLU_015182_3_0_7"/>
<evidence type="ECO:0000313" key="9">
    <source>
        <dbReference type="Proteomes" id="UP000008721"/>
    </source>
</evidence>
<dbReference type="Proteomes" id="UP000008721">
    <property type="component" value="Chromosome"/>
</dbReference>
<dbReference type="GO" id="GO:0071973">
    <property type="term" value="P:bacterial-type flagellum-dependent cell motility"/>
    <property type="evidence" value="ECO:0007669"/>
    <property type="project" value="TreeGrafter"/>
</dbReference>
<dbReference type="PANTHER" id="PTHR30288">
    <property type="entry name" value="FLAGELLAR CAP/ASSEMBLY PROTEIN FLID"/>
    <property type="match status" value="1"/>
</dbReference>
<feature type="domain" description="Flagellar hook-associated protein 2 N-terminal" evidence="6">
    <location>
        <begin position="12"/>
        <end position="107"/>
    </location>
</feature>
<dbReference type="Pfam" id="PF02465">
    <property type="entry name" value="FliD_N"/>
    <property type="match status" value="1"/>
</dbReference>
<dbReference type="AlphaFoldDB" id="E4TXB8"/>
<keyword evidence="9" id="KW-1185">Reference proteome</keyword>
<dbReference type="eggNOG" id="COG1345">
    <property type="taxonomic scope" value="Bacteria"/>
</dbReference>
<comment type="function">
    <text evidence="5">Required for morphogenesis and for the elongation of the flagellar filament by facilitating polymerization of the flagellin monomers at the tip of growing filament. Forms a capping structure, which prevents flagellin subunits (transported through the central channel of the flagellum) from leaking out without polymerization at the distal end.</text>
</comment>
<dbReference type="OrthoDB" id="1530at2"/>
<keyword evidence="5" id="KW-0964">Secreted</keyword>
<evidence type="ECO:0000256" key="4">
    <source>
        <dbReference type="ARBA" id="ARBA00023143"/>
    </source>
</evidence>
<dbReference type="InterPro" id="IPR003481">
    <property type="entry name" value="FliD_N"/>
</dbReference>
<comment type="subunit">
    <text evidence="2 5">Homopentamer.</text>
</comment>
<keyword evidence="8" id="KW-0966">Cell projection</keyword>
<dbReference type="STRING" id="709032.Sulku_0148"/>
<comment type="subcellular location">
    <subcellularLocation>
        <location evidence="5">Secreted</location>
    </subcellularLocation>
    <subcellularLocation>
        <location evidence="5">Bacterial flagellum</location>
    </subcellularLocation>
</comment>
<keyword evidence="8" id="KW-0282">Flagellum</keyword>
<evidence type="ECO:0000313" key="8">
    <source>
        <dbReference type="EMBL" id="ADR32815.1"/>
    </source>
</evidence>
<proteinExistence type="inferred from homology"/>
<organism evidence="8 9">
    <name type="scientific">Sulfuricurvum kujiense (strain ATCC BAA-921 / DSM 16994 / JCM 11577 / YK-1)</name>
    <dbReference type="NCBI Taxonomy" id="709032"/>
    <lineage>
        <taxon>Bacteria</taxon>
        <taxon>Pseudomonadati</taxon>
        <taxon>Campylobacterota</taxon>
        <taxon>Epsilonproteobacteria</taxon>
        <taxon>Campylobacterales</taxon>
        <taxon>Sulfurimonadaceae</taxon>
        <taxon>Sulfuricurvum</taxon>
    </lineage>
</organism>
<evidence type="ECO:0000256" key="5">
    <source>
        <dbReference type="RuleBase" id="RU362066"/>
    </source>
</evidence>
<sequence length="570" mass="59535">MSGTINSLGLGSGVLTADLIDKLKASDEAVSVTPFDSKISLNKQKSQALDLLNSLLTTFKSSVNALDNDSLYQKRSVSGTNDGVSVSASAGSQIRDFSIGITNIAKKNVVQSASFSSNTDKIANTDGKLNLNISGKNYTIDYTATTTLDDIKQSINDAAGSDVSASVLQTGTSAYSLVVTSKVTGKEQTISLTDISGNLKNNNLVSEGVASGSFIAADDFIANTGAAGTMSVNVGGVGYNFAYDDTTTLEQMVDNINNDSTLSGKISASIVQYGANDYRMVLTPKDGTEGSAITITDTPSSGTGLVGVMTGTTDKGGLVNTVQNGQDASFTFDGIAMTRSTNTITDIATGLTINLLQDGGSSNISISQDRDQIATELEGLVSSYNTLQQQLDSMLSSDSEAGTVGIFNGDNTIRNIGREITKMINSVDSKGSSLANYGIDLTRDGTMTFDKSVFTEKMDADPEGTEAFFSGKTTVNSVGSETYTKGVFTTLSDLMTSYVGSSGTVTNLVTDTKSATTSLNEERAKAVKLLEARYATLTAKFAAYDSMISKLNSQFSALQQQIDAAANANN</sequence>
<name>E4TXB8_SULKY</name>
<dbReference type="InterPro" id="IPR010809">
    <property type="entry name" value="FliD_C"/>
</dbReference>
<dbReference type="GO" id="GO:0009424">
    <property type="term" value="C:bacterial-type flagellum hook"/>
    <property type="evidence" value="ECO:0007669"/>
    <property type="project" value="UniProtKB-UniRule"/>
</dbReference>
<dbReference type="GO" id="GO:0005576">
    <property type="term" value="C:extracellular region"/>
    <property type="evidence" value="ECO:0007669"/>
    <property type="project" value="UniProtKB-SubCell"/>
</dbReference>
<evidence type="ECO:0000256" key="1">
    <source>
        <dbReference type="ARBA" id="ARBA00009764"/>
    </source>
</evidence>
<evidence type="ECO:0000256" key="2">
    <source>
        <dbReference type="ARBA" id="ARBA00011255"/>
    </source>
</evidence>
<dbReference type="GO" id="GO:0007155">
    <property type="term" value="P:cell adhesion"/>
    <property type="evidence" value="ECO:0007669"/>
    <property type="project" value="InterPro"/>
</dbReference>
<evidence type="ECO:0000256" key="3">
    <source>
        <dbReference type="ARBA" id="ARBA00023054"/>
    </source>
</evidence>
<accession>E4TXB8</accession>
<keyword evidence="8" id="KW-0969">Cilium</keyword>
<dbReference type="RefSeq" id="WP_013459012.1">
    <property type="nucleotide sequence ID" value="NC_014762.1"/>
</dbReference>
<gene>
    <name evidence="8" type="ordered locus">Sulku_0148</name>
</gene>
<keyword evidence="4 5" id="KW-0975">Bacterial flagellum</keyword>
<reference evidence="8 9" key="1">
    <citation type="journal article" date="2012" name="Stand. Genomic Sci.">
        <title>Complete genome sequence of the sulfur compounds oxidizing chemolithoautotroph Sulfuricurvum kujiense type strain (YK-1(T)).</title>
        <authorList>
            <person name="Han C."/>
            <person name="Kotsyurbenko O."/>
            <person name="Chertkov O."/>
            <person name="Held B."/>
            <person name="Lapidus A."/>
            <person name="Nolan M."/>
            <person name="Lucas S."/>
            <person name="Hammon N."/>
            <person name="Deshpande S."/>
            <person name="Cheng J.F."/>
            <person name="Tapia R."/>
            <person name="Goodwin L.A."/>
            <person name="Pitluck S."/>
            <person name="Liolios K."/>
            <person name="Pagani I."/>
            <person name="Ivanova N."/>
            <person name="Mavromatis K."/>
            <person name="Mikhailova N."/>
            <person name="Pati A."/>
            <person name="Chen A."/>
            <person name="Palaniappan K."/>
            <person name="Land M."/>
            <person name="Hauser L."/>
            <person name="Chang Y.J."/>
            <person name="Jeffries C.D."/>
            <person name="Brambilla E.M."/>
            <person name="Rohde M."/>
            <person name="Spring S."/>
            <person name="Sikorski J."/>
            <person name="Goker M."/>
            <person name="Woyke T."/>
            <person name="Bristow J."/>
            <person name="Eisen J.A."/>
            <person name="Markowitz V."/>
            <person name="Hugenholtz P."/>
            <person name="Kyrpides N.C."/>
            <person name="Klenk H.P."/>
            <person name="Detter J.C."/>
        </authorList>
    </citation>
    <scope>NUCLEOTIDE SEQUENCE [LARGE SCALE GENOMIC DNA]</scope>
    <source>
        <strain evidence="9">ATCC BAA-921 / DSM 16994 / JCM 11577 / YK-1</strain>
    </source>
</reference>
<evidence type="ECO:0000259" key="7">
    <source>
        <dbReference type="Pfam" id="PF07195"/>
    </source>
</evidence>